<reference evidence="1 2" key="1">
    <citation type="submission" date="2020-04" db="EMBL/GenBank/DDBJ databases">
        <authorList>
            <person name="Yoon J."/>
        </authorList>
    </citation>
    <scope>NUCLEOTIDE SEQUENCE [LARGE SCALE GENOMIC DNA]</scope>
    <source>
        <strain evidence="1 2">KMU-166</strain>
    </source>
</reference>
<accession>A0ABX1GL57</accession>
<organism evidence="1 2">
    <name type="scientific">Spongiibacter thalassae</name>
    <dbReference type="NCBI Taxonomy" id="2721624"/>
    <lineage>
        <taxon>Bacteria</taxon>
        <taxon>Pseudomonadati</taxon>
        <taxon>Pseudomonadota</taxon>
        <taxon>Gammaproteobacteria</taxon>
        <taxon>Cellvibrionales</taxon>
        <taxon>Spongiibacteraceae</taxon>
        <taxon>Spongiibacter</taxon>
    </lineage>
</organism>
<dbReference type="Proteomes" id="UP000765845">
    <property type="component" value="Unassembled WGS sequence"/>
</dbReference>
<keyword evidence="2" id="KW-1185">Reference proteome</keyword>
<gene>
    <name evidence="1" type="ORF">HCU74_17590</name>
</gene>
<proteinExistence type="predicted"/>
<protein>
    <recommendedName>
        <fullName evidence="3">DUF4019 domain-containing protein</fullName>
    </recommendedName>
</protein>
<evidence type="ECO:0000313" key="1">
    <source>
        <dbReference type="EMBL" id="NKI19223.1"/>
    </source>
</evidence>
<name>A0ABX1GL57_9GAMM</name>
<evidence type="ECO:0000313" key="2">
    <source>
        <dbReference type="Proteomes" id="UP000765845"/>
    </source>
</evidence>
<sequence length="144" mass="16269">MRNSALRLFILSGLILFGSLYYYSGEVEDHYADNARKFLNGALSRISDWQPASLKGELARETLLHVSDAQLHSLTEEYRYLGSYQSMEELRFSRLSGALSLFADAPRLSYSALIHFSGGDAIMTATLTVEDERFKIYNLNFGKP</sequence>
<dbReference type="EMBL" id="JAAWWK010000007">
    <property type="protein sequence ID" value="NKI19223.1"/>
    <property type="molecule type" value="Genomic_DNA"/>
</dbReference>
<evidence type="ECO:0008006" key="3">
    <source>
        <dbReference type="Google" id="ProtNLM"/>
    </source>
</evidence>
<comment type="caution">
    <text evidence="1">The sequence shown here is derived from an EMBL/GenBank/DDBJ whole genome shotgun (WGS) entry which is preliminary data.</text>
</comment>
<dbReference type="RefSeq" id="WP_168451748.1">
    <property type="nucleotide sequence ID" value="NZ_JAAWWK010000007.1"/>
</dbReference>